<evidence type="ECO:0008006" key="5">
    <source>
        <dbReference type="Google" id="ProtNLM"/>
    </source>
</evidence>
<dbReference type="InterPro" id="IPR046960">
    <property type="entry name" value="PPR_At4g14850-like_plant"/>
</dbReference>
<gene>
    <name evidence="3" type="ORF">C2S53_013083</name>
</gene>
<dbReference type="PROSITE" id="PS51375">
    <property type="entry name" value="PPR"/>
    <property type="match status" value="6"/>
</dbReference>
<protein>
    <recommendedName>
        <fullName evidence="5">Pentatricopeptide repeat-containing protein</fullName>
    </recommendedName>
</protein>
<dbReference type="InterPro" id="IPR011990">
    <property type="entry name" value="TPR-like_helical_dom_sf"/>
</dbReference>
<keyword evidence="4" id="KW-1185">Reference proteome</keyword>
<evidence type="ECO:0000256" key="1">
    <source>
        <dbReference type="ARBA" id="ARBA00022737"/>
    </source>
</evidence>
<dbReference type="Proteomes" id="UP001190926">
    <property type="component" value="Unassembled WGS sequence"/>
</dbReference>
<dbReference type="EMBL" id="SDAM02000131">
    <property type="protein sequence ID" value="KAH6828067.1"/>
    <property type="molecule type" value="Genomic_DNA"/>
</dbReference>
<name>A0AAD4J6M3_PERFH</name>
<feature type="repeat" description="PPR" evidence="2">
    <location>
        <begin position="394"/>
        <end position="428"/>
    </location>
</feature>
<dbReference type="Pfam" id="PF13041">
    <property type="entry name" value="PPR_2"/>
    <property type="match status" value="3"/>
</dbReference>
<feature type="repeat" description="PPR" evidence="2">
    <location>
        <begin position="495"/>
        <end position="529"/>
    </location>
</feature>
<evidence type="ECO:0000313" key="3">
    <source>
        <dbReference type="EMBL" id="KAH6828067.1"/>
    </source>
</evidence>
<sequence>MSIRRPEYFSNLRKSVNWKHQRWKENPICPTNSDVVSANKALASICHTGNLERARQVFDKMPDRTVVSWNTMITGYSKCNSFPTALGLISLMHHSNLKFNETTFSMSLSVCGRAQSLINGKQLHGLLFKSGYQRFKFVGSGLLYLYAFSCQIGDGRKVFDELYQENEFLWSLMLAGYVECNSMTEARSVFHQMPRRSVVDWTTLISGYVKSDVSCKKGLKVFKMMRENGEAAPNEFTLDCVVRGCGRMGDLWSGRVIHGLIIKFGFEGECRIGSALVFLYCSCESMDDAKNVCCYTSSQLVTDSNELIRGLLKLGNMKEAELIFSNMAEIDPSSYNLMIKGYARCGRAEDSERLFMQMPLKVLSSLNTMISVYARKGEVNKALELFEKAKLEGSPVSWNSMISGYIHNDQHENALKLYLTMCRSSINPTASTFAVLFHACACLGSLQQGRLLHAHLAKTPFSCNVFAGTALIDMYSKCGSIADARVAFSCVSSPSVAAWTALINGHSHHGLGSDAVSLFSLMLDREVTPNAATFVAVLSACARAGLVDKGMGFFQSMKEQYGITPTKEHLTCVVELLGRSGLLHEAEELIQSMPIETDKILLTTLLHACWSWMDVEVAERVAQKMLDLDPNTSAAGSVIMSNIYSRSGNWEQKLKARDALKEQGFKKDPGCSWIEINNRSHIFSVNCRNHPNSDMIYSTLESLKFNARST</sequence>
<dbReference type="AlphaFoldDB" id="A0AAD4J6M3"/>
<dbReference type="FunFam" id="1.25.40.10:FF:000090">
    <property type="entry name" value="Pentatricopeptide repeat-containing protein, chloroplastic"/>
    <property type="match status" value="1"/>
</dbReference>
<evidence type="ECO:0000256" key="2">
    <source>
        <dbReference type="PROSITE-ProRule" id="PRU00708"/>
    </source>
</evidence>
<comment type="caution">
    <text evidence="3">The sequence shown here is derived from an EMBL/GenBank/DDBJ whole genome shotgun (WGS) entry which is preliminary data.</text>
</comment>
<feature type="repeat" description="PPR" evidence="2">
    <location>
        <begin position="331"/>
        <end position="365"/>
    </location>
</feature>
<reference evidence="3 4" key="1">
    <citation type="journal article" date="2021" name="Nat. Commun.">
        <title>Incipient diploidization of the medicinal plant Perilla within 10,000 years.</title>
        <authorList>
            <person name="Zhang Y."/>
            <person name="Shen Q."/>
            <person name="Leng L."/>
            <person name="Zhang D."/>
            <person name="Chen S."/>
            <person name="Shi Y."/>
            <person name="Ning Z."/>
            <person name="Chen S."/>
        </authorList>
    </citation>
    <scope>NUCLEOTIDE SEQUENCE [LARGE SCALE GENOMIC DNA]</scope>
    <source>
        <strain evidence="4">cv. PC099</strain>
    </source>
</reference>
<keyword evidence="1" id="KW-0677">Repeat</keyword>
<dbReference type="Pfam" id="PF01535">
    <property type="entry name" value="PPR"/>
    <property type="match status" value="7"/>
</dbReference>
<dbReference type="NCBIfam" id="TIGR00756">
    <property type="entry name" value="PPR"/>
    <property type="match status" value="8"/>
</dbReference>
<dbReference type="Pfam" id="PF20431">
    <property type="entry name" value="E_motif"/>
    <property type="match status" value="1"/>
</dbReference>
<dbReference type="InterPro" id="IPR002885">
    <property type="entry name" value="PPR_rpt"/>
</dbReference>
<proteinExistence type="predicted"/>
<dbReference type="GO" id="GO:0009451">
    <property type="term" value="P:RNA modification"/>
    <property type="evidence" value="ECO:0007669"/>
    <property type="project" value="InterPro"/>
</dbReference>
<feature type="repeat" description="PPR" evidence="2">
    <location>
        <begin position="530"/>
        <end position="560"/>
    </location>
</feature>
<feature type="repeat" description="PPR" evidence="2">
    <location>
        <begin position="34"/>
        <end position="68"/>
    </location>
</feature>
<evidence type="ECO:0000313" key="4">
    <source>
        <dbReference type="Proteomes" id="UP001190926"/>
    </source>
</evidence>
<dbReference type="PANTHER" id="PTHR47926:SF347">
    <property type="entry name" value="PENTATRICOPEPTIDE REPEAT-CONTAINING PROTEIN"/>
    <property type="match status" value="1"/>
</dbReference>
<accession>A0AAD4J6M3</accession>
<feature type="repeat" description="PPR" evidence="2">
    <location>
        <begin position="166"/>
        <end position="200"/>
    </location>
</feature>
<dbReference type="GO" id="GO:0003723">
    <property type="term" value="F:RNA binding"/>
    <property type="evidence" value="ECO:0007669"/>
    <property type="project" value="InterPro"/>
</dbReference>
<organism evidence="3 4">
    <name type="scientific">Perilla frutescens var. hirtella</name>
    <name type="common">Perilla citriodora</name>
    <name type="synonym">Perilla setoyensis</name>
    <dbReference type="NCBI Taxonomy" id="608512"/>
    <lineage>
        <taxon>Eukaryota</taxon>
        <taxon>Viridiplantae</taxon>
        <taxon>Streptophyta</taxon>
        <taxon>Embryophyta</taxon>
        <taxon>Tracheophyta</taxon>
        <taxon>Spermatophyta</taxon>
        <taxon>Magnoliopsida</taxon>
        <taxon>eudicotyledons</taxon>
        <taxon>Gunneridae</taxon>
        <taxon>Pentapetalae</taxon>
        <taxon>asterids</taxon>
        <taxon>lamiids</taxon>
        <taxon>Lamiales</taxon>
        <taxon>Lamiaceae</taxon>
        <taxon>Nepetoideae</taxon>
        <taxon>Elsholtzieae</taxon>
        <taxon>Perilla</taxon>
    </lineage>
</organism>
<dbReference type="PANTHER" id="PTHR47926">
    <property type="entry name" value="PENTATRICOPEPTIDE REPEAT-CONTAINING PROTEIN"/>
    <property type="match status" value="1"/>
</dbReference>
<dbReference type="InterPro" id="IPR046848">
    <property type="entry name" value="E_motif"/>
</dbReference>
<dbReference type="Gene3D" id="1.25.40.10">
    <property type="entry name" value="Tetratricopeptide repeat domain"/>
    <property type="match status" value="5"/>
</dbReference>